<evidence type="ECO:0000313" key="4">
    <source>
        <dbReference type="Proteomes" id="UP000634136"/>
    </source>
</evidence>
<evidence type="ECO:0000259" key="2">
    <source>
        <dbReference type="PROSITE" id="PS50858"/>
    </source>
</evidence>
<feature type="compositionally biased region" description="Polar residues" evidence="1">
    <location>
        <begin position="291"/>
        <end position="311"/>
    </location>
</feature>
<keyword evidence="4" id="KW-1185">Reference proteome</keyword>
<dbReference type="EMBL" id="JAAIUW010000006">
    <property type="protein sequence ID" value="KAF7828601.1"/>
    <property type="molecule type" value="Genomic_DNA"/>
</dbReference>
<name>A0A834TXL3_9FABA</name>
<dbReference type="OrthoDB" id="2021158at2759"/>
<feature type="region of interest" description="Disordered" evidence="1">
    <location>
        <begin position="15"/>
        <end position="59"/>
    </location>
</feature>
<reference evidence="3" key="1">
    <citation type="submission" date="2020-09" db="EMBL/GenBank/DDBJ databases">
        <title>Genome-Enabled Discovery of Anthraquinone Biosynthesis in Senna tora.</title>
        <authorList>
            <person name="Kang S.-H."/>
            <person name="Pandey R.P."/>
            <person name="Lee C.-M."/>
            <person name="Sim J.-S."/>
            <person name="Jeong J.-T."/>
            <person name="Choi B.-S."/>
            <person name="Jung M."/>
            <person name="Ginzburg D."/>
            <person name="Zhao K."/>
            <person name="Won S.Y."/>
            <person name="Oh T.-J."/>
            <person name="Yu Y."/>
            <person name="Kim N.-H."/>
            <person name="Lee O.R."/>
            <person name="Lee T.-H."/>
            <person name="Bashyal P."/>
            <person name="Kim T.-S."/>
            <person name="Lee W.-H."/>
            <person name="Kawkins C."/>
            <person name="Kim C.-K."/>
            <person name="Kim J.S."/>
            <person name="Ahn B.O."/>
            <person name="Rhee S.Y."/>
            <person name="Sohng J.K."/>
        </authorList>
    </citation>
    <scope>NUCLEOTIDE SEQUENCE</scope>
    <source>
        <tissue evidence="3">Leaf</tissue>
    </source>
</reference>
<dbReference type="PANTHER" id="PTHR31923">
    <property type="entry name" value="BSD DOMAIN-CONTAINING PROTEIN"/>
    <property type="match status" value="1"/>
</dbReference>
<feature type="compositionally biased region" description="Polar residues" evidence="1">
    <location>
        <begin position="16"/>
        <end position="43"/>
    </location>
</feature>
<dbReference type="PROSITE" id="PS50858">
    <property type="entry name" value="BSD"/>
    <property type="match status" value="1"/>
</dbReference>
<protein>
    <submittedName>
        <fullName evidence="3">BSD domain containing protein</fullName>
    </submittedName>
</protein>
<evidence type="ECO:0000256" key="1">
    <source>
        <dbReference type="SAM" id="MobiDB-lite"/>
    </source>
</evidence>
<dbReference type="AlphaFoldDB" id="A0A834TXL3"/>
<dbReference type="InterPro" id="IPR035925">
    <property type="entry name" value="BSD_dom_sf"/>
</dbReference>
<organism evidence="3 4">
    <name type="scientific">Senna tora</name>
    <dbReference type="NCBI Taxonomy" id="362788"/>
    <lineage>
        <taxon>Eukaryota</taxon>
        <taxon>Viridiplantae</taxon>
        <taxon>Streptophyta</taxon>
        <taxon>Embryophyta</taxon>
        <taxon>Tracheophyta</taxon>
        <taxon>Spermatophyta</taxon>
        <taxon>Magnoliopsida</taxon>
        <taxon>eudicotyledons</taxon>
        <taxon>Gunneridae</taxon>
        <taxon>Pentapetalae</taxon>
        <taxon>rosids</taxon>
        <taxon>fabids</taxon>
        <taxon>Fabales</taxon>
        <taxon>Fabaceae</taxon>
        <taxon>Caesalpinioideae</taxon>
        <taxon>Cassia clade</taxon>
        <taxon>Senna</taxon>
    </lineage>
</organism>
<feature type="region of interest" description="Disordered" evidence="1">
    <location>
        <begin position="267"/>
        <end position="312"/>
    </location>
</feature>
<feature type="compositionally biased region" description="Basic and acidic residues" evidence="1">
    <location>
        <begin position="456"/>
        <end position="469"/>
    </location>
</feature>
<proteinExistence type="predicted"/>
<dbReference type="Gene3D" id="1.10.3970.10">
    <property type="entry name" value="BSD domain"/>
    <property type="match status" value="1"/>
</dbReference>
<feature type="compositionally biased region" description="Polar residues" evidence="1">
    <location>
        <begin position="381"/>
        <end position="392"/>
    </location>
</feature>
<accession>A0A834TXL3</accession>
<comment type="caution">
    <text evidence="3">The sequence shown here is derived from an EMBL/GenBank/DDBJ whole genome shotgun (WGS) entry which is preliminary data.</text>
</comment>
<evidence type="ECO:0000313" key="3">
    <source>
        <dbReference type="EMBL" id="KAF7828601.1"/>
    </source>
</evidence>
<feature type="domain" description="BSD" evidence="2">
    <location>
        <begin position="190"/>
        <end position="242"/>
    </location>
</feature>
<sequence length="480" mass="52673">MSWLARSIANSLRLENANTHTNSSGDQKSPLNPETQVVQPDPQSSSSSSPTAPPRGVKDDLSELSKTISRQFWGVASFLAPPPEPTHPQTQISAGESDEDVISGIRSDFAEISGKFKSGISKLSSNKTVSEITKIASNFLQFGSEEERPLEEYELGSVAGVTEDVVAFARNIAMHPETWLDFPLPDDADSDDFELSDAQQEHALAIEHLAPRLAALRMELCPEYMSDGSFWKIYFVLLHPRLNQHDVELLSSQEIVEARGMLTIKLDERRKEKQEPNSSVGGTALSKEGETQLSVQSSARLESEPLQTSTIEAAPSTVASDVVMEKHPIQTTEIEVIDKSVVEEAPINPTVQQSSSTSTNRFLDNTYEDEADDWLNEDNSEITGASGTSMPTANDDDVSFSDLEDDDGDVPVTYKKVTSGSDSSTKDSRDWVQLSTSSPNSDKDISFVECRHAVSEHASARNRESKDSNDWLNVDDIDVM</sequence>
<dbReference type="InterPro" id="IPR005607">
    <property type="entry name" value="BSD_dom"/>
</dbReference>
<dbReference type="Proteomes" id="UP000634136">
    <property type="component" value="Unassembled WGS sequence"/>
</dbReference>
<feature type="compositionally biased region" description="Acidic residues" evidence="1">
    <location>
        <begin position="394"/>
        <end position="409"/>
    </location>
</feature>
<gene>
    <name evidence="3" type="ORF">G2W53_019765</name>
</gene>
<feature type="region of interest" description="Disordered" evidence="1">
    <location>
        <begin position="456"/>
        <end position="480"/>
    </location>
</feature>
<dbReference type="SMART" id="SM00751">
    <property type="entry name" value="BSD"/>
    <property type="match status" value="1"/>
</dbReference>
<dbReference type="Pfam" id="PF03909">
    <property type="entry name" value="BSD"/>
    <property type="match status" value="1"/>
</dbReference>
<feature type="region of interest" description="Disordered" evidence="1">
    <location>
        <begin position="378"/>
        <end position="444"/>
    </location>
</feature>
<dbReference type="PANTHER" id="PTHR31923:SF4">
    <property type="entry name" value="BSD DOMAIN-CONTAINING PROTEIN"/>
    <property type="match status" value="1"/>
</dbReference>
<dbReference type="SUPFAM" id="SSF140383">
    <property type="entry name" value="BSD domain-like"/>
    <property type="match status" value="1"/>
</dbReference>